<feature type="transmembrane region" description="Helical" evidence="13">
    <location>
        <begin position="792"/>
        <end position="814"/>
    </location>
</feature>
<keyword evidence="7 13" id="KW-1133">Transmembrane helix</keyword>
<dbReference type="InterPro" id="IPR046338">
    <property type="entry name" value="GAIN_dom_sf"/>
</dbReference>
<dbReference type="InterPro" id="IPR000922">
    <property type="entry name" value="Lectin_gal-bd_dom"/>
</dbReference>
<evidence type="ECO:0000256" key="5">
    <source>
        <dbReference type="ARBA" id="ARBA00022729"/>
    </source>
</evidence>
<accession>A0AAV6VII2</accession>
<evidence type="ECO:0000256" key="12">
    <source>
        <dbReference type="ARBA" id="ARBA00023224"/>
    </source>
</evidence>
<feature type="domain" description="G-protein coupled receptors family 2 profile 2" evidence="18">
    <location>
        <begin position="579"/>
        <end position="816"/>
    </location>
</feature>
<dbReference type="PANTHER" id="PTHR12011:SF347">
    <property type="entry name" value="FI21270P1-RELATED"/>
    <property type="match status" value="1"/>
</dbReference>
<dbReference type="Pfam" id="PF02140">
    <property type="entry name" value="SUEL_Lectin"/>
    <property type="match status" value="1"/>
</dbReference>
<evidence type="ECO:0000256" key="11">
    <source>
        <dbReference type="ARBA" id="ARBA00023170"/>
    </source>
</evidence>
<comment type="similarity">
    <text evidence="2">Belongs to the G-protein coupled receptor 2 family. LN-TM7 subfamily.</text>
</comment>
<dbReference type="InterPro" id="IPR032471">
    <property type="entry name" value="AGRL2-4_GAIN_subdom_A"/>
</dbReference>
<dbReference type="PANTHER" id="PTHR12011">
    <property type="entry name" value="ADHESION G-PROTEIN COUPLED RECEPTOR"/>
    <property type="match status" value="1"/>
</dbReference>
<feature type="chain" id="PRO_5043563383" description="Latrophilin Cirl" evidence="14">
    <location>
        <begin position="17"/>
        <end position="902"/>
    </location>
</feature>
<feature type="transmembrane region" description="Helical" evidence="13">
    <location>
        <begin position="719"/>
        <end position="746"/>
    </location>
</feature>
<feature type="transmembrane region" description="Helical" evidence="13">
    <location>
        <begin position="767"/>
        <end position="786"/>
    </location>
</feature>
<dbReference type="InterPro" id="IPR000203">
    <property type="entry name" value="GPS"/>
</dbReference>
<dbReference type="Pfam" id="PF00002">
    <property type="entry name" value="7tm_2"/>
    <property type="match status" value="1"/>
</dbReference>
<dbReference type="PROSITE" id="PS50228">
    <property type="entry name" value="SUEL_LECTIN"/>
    <property type="match status" value="1"/>
</dbReference>
<evidence type="ECO:0000256" key="2">
    <source>
        <dbReference type="ARBA" id="ARBA00010933"/>
    </source>
</evidence>
<protein>
    <recommendedName>
        <fullName evidence="21">Latrophilin Cirl</fullName>
    </recommendedName>
</protein>
<dbReference type="InterPro" id="IPR057244">
    <property type="entry name" value="GAIN_B"/>
</dbReference>
<dbReference type="FunFam" id="2.60.120.740:FF:000001">
    <property type="entry name" value="Adhesion G protein-coupled receptor L2"/>
    <property type="match status" value="1"/>
</dbReference>
<comment type="subcellular location">
    <subcellularLocation>
        <location evidence="1">Cell membrane</location>
        <topology evidence="1">Multi-pass membrane protein</topology>
    </subcellularLocation>
</comment>
<evidence type="ECO:0000256" key="6">
    <source>
        <dbReference type="ARBA" id="ARBA00022734"/>
    </source>
</evidence>
<dbReference type="InterPro" id="IPR000832">
    <property type="entry name" value="GPCR_2_secretin-like"/>
</dbReference>
<feature type="domain" description="GAIN-B" evidence="15">
    <location>
        <begin position="393"/>
        <end position="570"/>
    </location>
</feature>
<comment type="caution">
    <text evidence="19">The sequence shown here is derived from an EMBL/GenBank/DDBJ whole genome shotgun (WGS) entry which is preliminary data.</text>
</comment>
<dbReference type="Gene3D" id="4.10.1240.10">
    <property type="entry name" value="GPCR, family 2, extracellular hormone receptor domain"/>
    <property type="match status" value="1"/>
</dbReference>
<feature type="transmembrane region" description="Helical" evidence="13">
    <location>
        <begin position="613"/>
        <end position="630"/>
    </location>
</feature>
<feature type="transmembrane region" description="Helical" evidence="13">
    <location>
        <begin position="636"/>
        <end position="659"/>
    </location>
</feature>
<evidence type="ECO:0000256" key="9">
    <source>
        <dbReference type="ARBA" id="ARBA00023136"/>
    </source>
</evidence>
<feature type="signal peptide" evidence="14">
    <location>
        <begin position="1"/>
        <end position="16"/>
    </location>
</feature>
<dbReference type="EMBL" id="JAFNEN010000087">
    <property type="protein sequence ID" value="KAG8195466.1"/>
    <property type="molecule type" value="Genomic_DNA"/>
</dbReference>
<keyword evidence="10" id="KW-1015">Disulfide bond</keyword>
<evidence type="ECO:0000256" key="1">
    <source>
        <dbReference type="ARBA" id="ARBA00004651"/>
    </source>
</evidence>
<dbReference type="PROSITE" id="PS50221">
    <property type="entry name" value="GAIN_B"/>
    <property type="match status" value="1"/>
</dbReference>
<dbReference type="Pfam" id="PF16489">
    <property type="entry name" value="GAIN"/>
    <property type="match status" value="1"/>
</dbReference>
<dbReference type="Gene3D" id="2.60.120.740">
    <property type="match status" value="1"/>
</dbReference>
<dbReference type="InterPro" id="IPR036445">
    <property type="entry name" value="GPCR_2_extracell_dom_sf"/>
</dbReference>
<dbReference type="Proteomes" id="UP000827092">
    <property type="component" value="Unassembled WGS sequence"/>
</dbReference>
<reference evidence="19 20" key="1">
    <citation type="journal article" date="2022" name="Nat. Ecol. Evol.">
        <title>A masculinizing supergene underlies an exaggerated male reproductive morph in a spider.</title>
        <authorList>
            <person name="Hendrickx F."/>
            <person name="De Corte Z."/>
            <person name="Sonet G."/>
            <person name="Van Belleghem S.M."/>
            <person name="Kostlbacher S."/>
            <person name="Vangestel C."/>
        </authorList>
    </citation>
    <scope>NUCLEOTIDE SEQUENCE [LARGE SCALE GENOMIC DNA]</scope>
    <source>
        <strain evidence="19">W744_W776</strain>
    </source>
</reference>
<dbReference type="GO" id="GO:0007166">
    <property type="term" value="P:cell surface receptor signaling pathway"/>
    <property type="evidence" value="ECO:0007669"/>
    <property type="project" value="InterPro"/>
</dbReference>
<evidence type="ECO:0000256" key="3">
    <source>
        <dbReference type="ARBA" id="ARBA00022475"/>
    </source>
</evidence>
<name>A0AAV6VII2_9ARAC</name>
<evidence type="ECO:0000259" key="18">
    <source>
        <dbReference type="PROSITE" id="PS50261"/>
    </source>
</evidence>
<evidence type="ECO:0000259" key="15">
    <source>
        <dbReference type="PROSITE" id="PS50221"/>
    </source>
</evidence>
<dbReference type="PROSITE" id="PS50261">
    <property type="entry name" value="G_PROTEIN_RECEP_F2_4"/>
    <property type="match status" value="1"/>
</dbReference>
<dbReference type="SMART" id="SM00008">
    <property type="entry name" value="HormR"/>
    <property type="match status" value="1"/>
</dbReference>
<evidence type="ECO:0008006" key="21">
    <source>
        <dbReference type="Google" id="ProtNLM"/>
    </source>
</evidence>
<keyword evidence="11" id="KW-0675">Receptor</keyword>
<keyword evidence="5 14" id="KW-0732">Signal</keyword>
<keyword evidence="9 13" id="KW-0472">Membrane</keyword>
<evidence type="ECO:0000259" key="17">
    <source>
        <dbReference type="PROSITE" id="PS50228"/>
    </source>
</evidence>
<gene>
    <name evidence="19" type="ORF">JTE90_002638</name>
</gene>
<feature type="transmembrane region" description="Helical" evidence="13">
    <location>
        <begin position="680"/>
        <end position="699"/>
    </location>
</feature>
<dbReference type="GO" id="GO:0005886">
    <property type="term" value="C:plasma membrane"/>
    <property type="evidence" value="ECO:0007669"/>
    <property type="project" value="UniProtKB-SubCell"/>
</dbReference>
<dbReference type="InterPro" id="IPR043159">
    <property type="entry name" value="Lectin_gal-bd_sf"/>
</dbReference>
<dbReference type="InterPro" id="IPR001879">
    <property type="entry name" value="GPCR_2_extracellular_dom"/>
</dbReference>
<evidence type="ECO:0000313" key="19">
    <source>
        <dbReference type="EMBL" id="KAG8195466.1"/>
    </source>
</evidence>
<evidence type="ECO:0000313" key="20">
    <source>
        <dbReference type="Proteomes" id="UP000827092"/>
    </source>
</evidence>
<keyword evidence="3" id="KW-1003">Cell membrane</keyword>
<dbReference type="Gene3D" id="1.25.40.610">
    <property type="match status" value="1"/>
</dbReference>
<evidence type="ECO:0000256" key="14">
    <source>
        <dbReference type="SAM" id="SignalP"/>
    </source>
</evidence>
<evidence type="ECO:0000256" key="10">
    <source>
        <dbReference type="ARBA" id="ARBA00023157"/>
    </source>
</evidence>
<dbReference type="GO" id="GO:0030246">
    <property type="term" value="F:carbohydrate binding"/>
    <property type="evidence" value="ECO:0007669"/>
    <property type="project" value="UniProtKB-KW"/>
</dbReference>
<keyword evidence="6" id="KW-0430">Lectin</keyword>
<keyword evidence="8" id="KW-0297">G-protein coupled receptor</keyword>
<dbReference type="Gene3D" id="2.60.220.50">
    <property type="match status" value="1"/>
</dbReference>
<evidence type="ECO:0000256" key="7">
    <source>
        <dbReference type="ARBA" id="ARBA00022989"/>
    </source>
</evidence>
<feature type="transmembrane region" description="Helical" evidence="13">
    <location>
        <begin position="581"/>
        <end position="601"/>
    </location>
</feature>
<sequence>MEVGLLLGLLLSVVTARRPDYRTSYACEGGQLHISCEEGHLIHLLRANYGRFSISICNEHGSLDWSVDCASQRSYYIIYERCNLMSNCIVSATSETFADPCPGTYKYLEVQYQCKLESFSTTSSSSSVLASTTTTVSRTTTTTTTTRPPIIIPITRSTQSTIPSTSSNTYSTTFVKRNYTTTPSTTTYSPIVFLLPSDKSFIAKSSTALSVFNKDKYCQPIQSRNLSWDWTRSGTEAVQKCPAGTSGDARWQCALDPVRWMPNGPDLSECSSLWVDNLRNRVDSGDSVVNIAAELSVMTHRKPLYGGDVKHACEILHRLVNKMRDKMTDIADDKQRHQILQELFMSSSIVANNLLEVSLSWNELDLGERKNIASTLLEAIEQSGWLLASAHKSTFTIHKALDNLILSVQVLNVWTVSHVSFPSVGEVNDTSSRFAKDFLHLPMQALLGTATNGMVKIVLASYHNIKDFLGSVATYKLGILQNSSFIVNSKIISAYIGRYPGLRFPEPITITFKLIQEENVTNPQCVSWDLDERLWSQDGCWLKRSNKTHATCQCDHLRNFAVLMELKSTQVHTQDWLAVKMFIYISCGVSVVLFLITSILLHFFRSMPSDRAAVHKHLSICLMLAEIVYLGGVDQVGFTCSVLAGILHFLLQAVFVWLFSSTLQLYFLLEKSTYNNRISCYSVVAYSVSTIIVCVSAFVDPESFGTPQYCFLRIDNYYVFSFIGPAASCILGAFIFLLVIICKTFASSSTKNKESVEISSIRMHNRETWFVILCVTSCWSFLLLYIHYKLQALAYTFATLNCLQGLSIFIFLGLHDSEVQEAYQKWKMGSSEPKAVRGQFSLTNTSVSHCMNTSYLHNSTTVPSLSTVTTPAIEFQMGTFHHSSLCPTTRSPIYDNREQLVS</sequence>
<evidence type="ECO:0000256" key="8">
    <source>
        <dbReference type="ARBA" id="ARBA00023040"/>
    </source>
</evidence>
<evidence type="ECO:0000256" key="13">
    <source>
        <dbReference type="SAM" id="Phobius"/>
    </source>
</evidence>
<dbReference type="SMART" id="SM00303">
    <property type="entry name" value="GPS"/>
    <property type="match status" value="1"/>
</dbReference>
<keyword evidence="12" id="KW-0807">Transducer</keyword>
<organism evidence="19 20">
    <name type="scientific">Oedothorax gibbosus</name>
    <dbReference type="NCBI Taxonomy" id="931172"/>
    <lineage>
        <taxon>Eukaryota</taxon>
        <taxon>Metazoa</taxon>
        <taxon>Ecdysozoa</taxon>
        <taxon>Arthropoda</taxon>
        <taxon>Chelicerata</taxon>
        <taxon>Arachnida</taxon>
        <taxon>Araneae</taxon>
        <taxon>Araneomorphae</taxon>
        <taxon>Entelegynae</taxon>
        <taxon>Araneoidea</taxon>
        <taxon>Linyphiidae</taxon>
        <taxon>Erigoninae</taxon>
        <taxon>Oedothorax</taxon>
    </lineage>
</organism>
<evidence type="ECO:0000259" key="16">
    <source>
        <dbReference type="PROSITE" id="PS50227"/>
    </source>
</evidence>
<proteinExistence type="inferred from homology"/>
<dbReference type="CDD" id="cd22830">
    <property type="entry name" value="Gal_Rha_Lectin_dCirl"/>
    <property type="match status" value="1"/>
</dbReference>
<dbReference type="Gene3D" id="1.20.1070.10">
    <property type="entry name" value="Rhodopsin 7-helix transmembrane proteins"/>
    <property type="match status" value="1"/>
</dbReference>
<dbReference type="Pfam" id="PF01825">
    <property type="entry name" value="GPS"/>
    <property type="match status" value="1"/>
</dbReference>
<evidence type="ECO:0000256" key="4">
    <source>
        <dbReference type="ARBA" id="ARBA00022692"/>
    </source>
</evidence>
<feature type="domain" description="SUEL-type lectin" evidence="17">
    <location>
        <begin position="26"/>
        <end position="115"/>
    </location>
</feature>
<feature type="domain" description="G-protein coupled receptors family 2 profile 1" evidence="16">
    <location>
        <begin position="217"/>
        <end position="274"/>
    </location>
</feature>
<keyword evidence="4 13" id="KW-0812">Transmembrane</keyword>
<dbReference type="GO" id="GO:0004930">
    <property type="term" value="F:G protein-coupled receptor activity"/>
    <property type="evidence" value="ECO:0007669"/>
    <property type="project" value="UniProtKB-KW"/>
</dbReference>
<dbReference type="InterPro" id="IPR017981">
    <property type="entry name" value="GPCR_2-like_7TM"/>
</dbReference>
<dbReference type="PROSITE" id="PS50227">
    <property type="entry name" value="G_PROTEIN_RECEP_F2_3"/>
    <property type="match status" value="1"/>
</dbReference>
<keyword evidence="20" id="KW-1185">Reference proteome</keyword>
<dbReference type="AlphaFoldDB" id="A0AAV6VII2"/>